<organism evidence="2 3">
    <name type="scientific">Sphingobacterium corticis</name>
    <dbReference type="NCBI Taxonomy" id="1812823"/>
    <lineage>
        <taxon>Bacteria</taxon>
        <taxon>Pseudomonadati</taxon>
        <taxon>Bacteroidota</taxon>
        <taxon>Sphingobacteriia</taxon>
        <taxon>Sphingobacteriales</taxon>
        <taxon>Sphingobacteriaceae</taxon>
        <taxon>Sphingobacterium</taxon>
    </lineage>
</organism>
<accession>A0ABW5NPN0</accession>
<reference evidence="3" key="1">
    <citation type="journal article" date="2019" name="Int. J. Syst. Evol. Microbiol.">
        <title>The Global Catalogue of Microorganisms (GCM) 10K type strain sequencing project: providing services to taxonomists for standard genome sequencing and annotation.</title>
        <authorList>
            <consortium name="The Broad Institute Genomics Platform"/>
            <consortium name="The Broad Institute Genome Sequencing Center for Infectious Disease"/>
            <person name="Wu L."/>
            <person name="Ma J."/>
        </authorList>
    </citation>
    <scope>NUCLEOTIDE SEQUENCE [LARGE SCALE GENOMIC DNA]</scope>
    <source>
        <strain evidence="3">KCTC 42248</strain>
    </source>
</reference>
<protein>
    <recommendedName>
        <fullName evidence="4">Adhesin domain-containing protein</fullName>
    </recommendedName>
</protein>
<keyword evidence="1" id="KW-0732">Signal</keyword>
<evidence type="ECO:0000313" key="2">
    <source>
        <dbReference type="EMBL" id="MFD2600390.1"/>
    </source>
</evidence>
<keyword evidence="3" id="KW-1185">Reference proteome</keyword>
<name>A0ABW5NPN0_9SPHI</name>
<feature type="signal peptide" evidence="1">
    <location>
        <begin position="1"/>
        <end position="22"/>
    </location>
</feature>
<sequence>MKTTTQIICAIALALTTNFLWAQNNIEAVKVTRNQENSSKKNLKEFRFKKNSGKLEVNVNTITVEGYDGNEVIIKTHIEQEKEDARAAGLQSVNSSGLQDNTGIGFNLTESDGKSILRVINAQKLERLHIQLPKNVGLIVNGTQSSWMSDNNMFLTNLSGEIEISNIIGDIKLDNVNGPMAVKTVHGNIEAIMKNRVKGPVSLVTVQGFVDLAIPTSIAANVDLRTTYGDILAADELKMNIQTPKKATSAFTAVATYVDTDEIEKSVEDALSSSSTSRGDSLRVEVRAKAIAKAKEIKEKTNKVTNELINSTINKEISVFAVDGVGNRIQSTINGGGENISLRTTHGKIYLRTTDK</sequence>
<dbReference type="Proteomes" id="UP001597393">
    <property type="component" value="Unassembled WGS sequence"/>
</dbReference>
<feature type="chain" id="PRO_5046558933" description="Adhesin domain-containing protein" evidence="1">
    <location>
        <begin position="23"/>
        <end position="356"/>
    </location>
</feature>
<proteinExistence type="predicted"/>
<evidence type="ECO:0000256" key="1">
    <source>
        <dbReference type="SAM" id="SignalP"/>
    </source>
</evidence>
<evidence type="ECO:0008006" key="4">
    <source>
        <dbReference type="Google" id="ProtNLM"/>
    </source>
</evidence>
<dbReference type="RefSeq" id="WP_380870529.1">
    <property type="nucleotide sequence ID" value="NZ_JBHUMA010000009.1"/>
</dbReference>
<dbReference type="EMBL" id="JBHUMA010000009">
    <property type="protein sequence ID" value="MFD2600390.1"/>
    <property type="molecule type" value="Genomic_DNA"/>
</dbReference>
<comment type="caution">
    <text evidence="2">The sequence shown here is derived from an EMBL/GenBank/DDBJ whole genome shotgun (WGS) entry which is preliminary data.</text>
</comment>
<gene>
    <name evidence="2" type="ORF">ACFSQ3_15655</name>
</gene>
<evidence type="ECO:0000313" key="3">
    <source>
        <dbReference type="Proteomes" id="UP001597393"/>
    </source>
</evidence>